<protein>
    <submittedName>
        <fullName evidence="1">Uncharacterized protein</fullName>
    </submittedName>
</protein>
<dbReference type="AlphaFoldDB" id="A0A0L9UT82"/>
<sequence length="253" mass="28208">MSRGDEVVQGMSETAEKKLWSPVNDYPREIANLYRKSNTGVPVVGEGGWGCDDPCKRLPERNWEFVQKVQHSTPVNDYPVKNRVLNSKLPPNMGTKCKDRASVLSWKGEERLHLEVVGKGFKRGLHFGSGRRSLVSRPGAPVAPRRPSLWKCRAQHVAPEREMLRSAFVRAKLDRSSFTSTCERAFVQECSSASVRPRSSRNVHPRSSRSVHPCSSAFVQTTSVRPNCSAVSVRPDCSAASVRPNRSTVNVRP</sequence>
<evidence type="ECO:0000313" key="2">
    <source>
        <dbReference type="Proteomes" id="UP000053144"/>
    </source>
</evidence>
<gene>
    <name evidence="1" type="ORF">LR48_Vigan06g137600</name>
</gene>
<reference evidence="2" key="1">
    <citation type="journal article" date="2015" name="Proc. Natl. Acad. Sci. U.S.A.">
        <title>Genome sequencing of adzuki bean (Vigna angularis) provides insight into high starch and low fat accumulation and domestication.</title>
        <authorList>
            <person name="Yang K."/>
            <person name="Tian Z."/>
            <person name="Chen C."/>
            <person name="Luo L."/>
            <person name="Zhao B."/>
            <person name="Wang Z."/>
            <person name="Yu L."/>
            <person name="Li Y."/>
            <person name="Sun Y."/>
            <person name="Li W."/>
            <person name="Chen Y."/>
            <person name="Li Y."/>
            <person name="Zhang Y."/>
            <person name="Ai D."/>
            <person name="Zhao J."/>
            <person name="Shang C."/>
            <person name="Ma Y."/>
            <person name="Wu B."/>
            <person name="Wang M."/>
            <person name="Gao L."/>
            <person name="Sun D."/>
            <person name="Zhang P."/>
            <person name="Guo F."/>
            <person name="Wang W."/>
            <person name="Li Y."/>
            <person name="Wang J."/>
            <person name="Varshney R.K."/>
            <person name="Wang J."/>
            <person name="Ling H.Q."/>
            <person name="Wan P."/>
        </authorList>
    </citation>
    <scope>NUCLEOTIDE SEQUENCE</scope>
    <source>
        <strain evidence="2">cv. Jingnong 6</strain>
    </source>
</reference>
<dbReference type="Proteomes" id="UP000053144">
    <property type="component" value="Chromosome 6"/>
</dbReference>
<name>A0A0L9UT82_PHAAN</name>
<accession>A0A0L9UT82</accession>
<dbReference type="EMBL" id="CM003376">
    <property type="protein sequence ID" value="KOM46070.1"/>
    <property type="molecule type" value="Genomic_DNA"/>
</dbReference>
<evidence type="ECO:0000313" key="1">
    <source>
        <dbReference type="EMBL" id="KOM46070.1"/>
    </source>
</evidence>
<dbReference type="Gramene" id="KOM46070">
    <property type="protein sequence ID" value="KOM46070"/>
    <property type="gene ID" value="LR48_Vigan06g137600"/>
</dbReference>
<organism evidence="1 2">
    <name type="scientific">Phaseolus angularis</name>
    <name type="common">Azuki bean</name>
    <name type="synonym">Vigna angularis</name>
    <dbReference type="NCBI Taxonomy" id="3914"/>
    <lineage>
        <taxon>Eukaryota</taxon>
        <taxon>Viridiplantae</taxon>
        <taxon>Streptophyta</taxon>
        <taxon>Embryophyta</taxon>
        <taxon>Tracheophyta</taxon>
        <taxon>Spermatophyta</taxon>
        <taxon>Magnoliopsida</taxon>
        <taxon>eudicotyledons</taxon>
        <taxon>Gunneridae</taxon>
        <taxon>Pentapetalae</taxon>
        <taxon>rosids</taxon>
        <taxon>fabids</taxon>
        <taxon>Fabales</taxon>
        <taxon>Fabaceae</taxon>
        <taxon>Papilionoideae</taxon>
        <taxon>50 kb inversion clade</taxon>
        <taxon>NPAAA clade</taxon>
        <taxon>indigoferoid/millettioid clade</taxon>
        <taxon>Phaseoleae</taxon>
        <taxon>Vigna</taxon>
    </lineage>
</organism>
<proteinExistence type="predicted"/>